<proteinExistence type="predicted"/>
<dbReference type="PANTHER" id="PTHR39426:SF1">
    <property type="entry name" value="HOMOLOGY TO DEATH-ON-CURING PROTEIN OF PHAGE P1"/>
    <property type="match status" value="1"/>
</dbReference>
<dbReference type="KEGG" id="cfus:CYFUS_000995"/>
<dbReference type="InterPro" id="IPR036597">
    <property type="entry name" value="Fido-like_dom_sf"/>
</dbReference>
<accession>A0A250IWP1</accession>
<dbReference type="Proteomes" id="UP000217257">
    <property type="component" value="Chromosome"/>
</dbReference>
<dbReference type="Gene3D" id="1.20.120.1870">
    <property type="entry name" value="Fic/DOC protein, Fido domain"/>
    <property type="match status" value="1"/>
</dbReference>
<dbReference type="InterPro" id="IPR003812">
    <property type="entry name" value="Fido"/>
</dbReference>
<dbReference type="InterPro" id="IPR053737">
    <property type="entry name" value="Type_II_TA_Toxin"/>
</dbReference>
<feature type="domain" description="Fido" evidence="1">
    <location>
        <begin position="6"/>
        <end position="124"/>
    </location>
</feature>
<dbReference type="EMBL" id="CP022098">
    <property type="protein sequence ID" value="ATB35581.1"/>
    <property type="molecule type" value="Genomic_DNA"/>
</dbReference>
<gene>
    <name evidence="2" type="ORF">CYFUS_000995</name>
</gene>
<dbReference type="RefSeq" id="WP_095984187.1">
    <property type="nucleotide sequence ID" value="NZ_CP022098.1"/>
</dbReference>
<evidence type="ECO:0000313" key="2">
    <source>
        <dbReference type="EMBL" id="ATB35581.1"/>
    </source>
</evidence>
<dbReference type="AlphaFoldDB" id="A0A250IWP1"/>
<organism evidence="2 3">
    <name type="scientific">Cystobacter fuscus</name>
    <dbReference type="NCBI Taxonomy" id="43"/>
    <lineage>
        <taxon>Bacteria</taxon>
        <taxon>Pseudomonadati</taxon>
        <taxon>Myxococcota</taxon>
        <taxon>Myxococcia</taxon>
        <taxon>Myxococcales</taxon>
        <taxon>Cystobacterineae</taxon>
        <taxon>Archangiaceae</taxon>
        <taxon>Cystobacter</taxon>
    </lineage>
</organism>
<dbReference type="InterPro" id="IPR006440">
    <property type="entry name" value="Doc"/>
</dbReference>
<protein>
    <submittedName>
        <fullName evidence="2">Death-on-curing protein</fullName>
    </submittedName>
</protein>
<evidence type="ECO:0000313" key="3">
    <source>
        <dbReference type="Proteomes" id="UP000217257"/>
    </source>
</evidence>
<dbReference type="Pfam" id="PF02661">
    <property type="entry name" value="Fic"/>
    <property type="match status" value="1"/>
</dbReference>
<dbReference type="GO" id="GO:0016301">
    <property type="term" value="F:kinase activity"/>
    <property type="evidence" value="ECO:0007669"/>
    <property type="project" value="InterPro"/>
</dbReference>
<dbReference type="PANTHER" id="PTHR39426">
    <property type="entry name" value="HOMOLOGY TO DEATH-ON-CURING PROTEIN OF PHAGE P1"/>
    <property type="match status" value="1"/>
</dbReference>
<name>A0A250IWP1_9BACT</name>
<sequence>MSPVFLTLEDVLEIHHVQLERYGGPPGLRDPGLLESALTQPMATFAGEFIHPDLFTMAAAYLFHLVSNHPFVDGNKRIGLLAALVFLDLNGVSIITSSDALYDLTMEVAQGQAGKERVASRLRQLAGGD</sequence>
<dbReference type="PROSITE" id="PS51459">
    <property type="entry name" value="FIDO"/>
    <property type="match status" value="1"/>
</dbReference>
<reference evidence="2 3" key="1">
    <citation type="submission" date="2017-06" db="EMBL/GenBank/DDBJ databases">
        <title>Sequencing and comparative analysis of myxobacterial genomes.</title>
        <authorList>
            <person name="Rupp O."/>
            <person name="Goesmann A."/>
            <person name="Sogaard-Andersen L."/>
        </authorList>
    </citation>
    <scope>NUCLEOTIDE SEQUENCE [LARGE SCALE GENOMIC DNA]</scope>
    <source>
        <strain evidence="2 3">DSM 52655</strain>
    </source>
</reference>
<evidence type="ECO:0000259" key="1">
    <source>
        <dbReference type="PROSITE" id="PS51459"/>
    </source>
</evidence>
<dbReference type="NCBIfam" id="TIGR01550">
    <property type="entry name" value="DOC_P1"/>
    <property type="match status" value="1"/>
</dbReference>
<dbReference type="SUPFAM" id="SSF140931">
    <property type="entry name" value="Fic-like"/>
    <property type="match status" value="1"/>
</dbReference>
<dbReference type="PIRSF" id="PIRSF018297">
    <property type="entry name" value="Doc"/>
    <property type="match status" value="1"/>
</dbReference>